<dbReference type="InterPro" id="IPR038765">
    <property type="entry name" value="Papain-like_cys_pep_sf"/>
</dbReference>
<dbReference type="EMBL" id="JAAMPI010000048">
    <property type="protein sequence ID" value="KAF4636813.1"/>
    <property type="molecule type" value="Genomic_DNA"/>
</dbReference>
<feature type="compositionally biased region" description="Low complexity" evidence="1">
    <location>
        <begin position="326"/>
        <end position="352"/>
    </location>
</feature>
<evidence type="ECO:0000313" key="3">
    <source>
        <dbReference type="Proteomes" id="UP000566819"/>
    </source>
</evidence>
<name>A0A8H4RWP3_9HELO</name>
<protein>
    <submittedName>
        <fullName evidence="2">Uncharacterized protein</fullName>
    </submittedName>
</protein>
<feature type="compositionally biased region" description="Polar residues" evidence="1">
    <location>
        <begin position="618"/>
        <end position="640"/>
    </location>
</feature>
<gene>
    <name evidence="2" type="ORF">G7Y89_g1263</name>
</gene>
<feature type="compositionally biased region" description="Basic and acidic residues" evidence="1">
    <location>
        <begin position="284"/>
        <end position="294"/>
    </location>
</feature>
<feature type="region of interest" description="Disordered" evidence="1">
    <location>
        <begin position="605"/>
        <end position="641"/>
    </location>
</feature>
<dbReference type="OrthoDB" id="10563323at2759"/>
<evidence type="ECO:0000313" key="2">
    <source>
        <dbReference type="EMBL" id="KAF4636813.1"/>
    </source>
</evidence>
<evidence type="ECO:0000256" key="1">
    <source>
        <dbReference type="SAM" id="MobiDB-lite"/>
    </source>
</evidence>
<feature type="compositionally biased region" description="Low complexity" evidence="1">
    <location>
        <begin position="305"/>
        <end position="316"/>
    </location>
</feature>
<feature type="compositionally biased region" description="Low complexity" evidence="1">
    <location>
        <begin position="237"/>
        <end position="249"/>
    </location>
</feature>
<accession>A0A8H4RWP3</accession>
<sequence length="823" mass="91616">MDVTLLGIVSDLTVNLKSPLSEVTNLAFERLIDGTIASELCEDICGPETDINKVLANCIPPGFQPLEKFLTVTVILAISSPKNNRYFVKLLQHFNRGTDSLIEKLLNELELYGQSSSLPDEVDLSNQVPPLRVSRQSSVEQLLVLQLDIEATSSDAKDGPEQTVQSTNDLERHTLLVEDTTELSLPSFRTEDEYEDPSWIAPERLEIQPTPSKVFGTVGKVDYLPRGSDGPMCALTPLLKPALPSSLPTNEDNRAGTKKRYRPATPYPGDRIHAESPSSSPLTRKGEGDAELPWRNRTRSAKNMLPLLGPSLLSQPPRRKPRRVSRVPQVPLAKSSPSTPKSSPSKPSLLKQAPKRNASGKVPPLSHQNPSDESLSFEDKTSRSYQEFAPHIPLQIGSSKEGQFNMFRVDPRSNRTILTPTVIKELLQGADTITRKIWLSPILDDSRLRFRLGGGSKDFLDLPHVGSRIMDVASIISRKIDINNESTVLWKFFRYCVLRVEDVNTGGNAALRKELVNISHKTLLGYLRATRRPIASDILLHTLNVCELPPLNDSNHVKTLLECVVHLLKSTNVGNKVVTKALAGASPKRVDPKFSKEKLEHYKGMNICNEPPAKRQRLGNTDSGYSSGPSDTSPRVTRNSSRLETHDVFSYKVDLLAEQIENSEPIVAKATKNQLYESYCYGKSICELKPGGFLGDDLIDTLIGLLSAAEDSVYLGSKFYSELLKKGYGNTRKWIQGKGQKSGRWFFPIYKDSGSVVIGVNLYMGEIEYYDPQCSSYFATKRRDEHEIIIKDWLKDISNTKRSWNLIPIGGPQQEKGDSSIYP</sequence>
<dbReference type="Proteomes" id="UP000566819">
    <property type="component" value="Unassembled WGS sequence"/>
</dbReference>
<keyword evidence="3" id="KW-1185">Reference proteome</keyword>
<reference evidence="2 3" key="1">
    <citation type="submission" date="2020-03" db="EMBL/GenBank/DDBJ databases">
        <title>Draft Genome Sequence of Cudoniella acicularis.</title>
        <authorList>
            <person name="Buettner E."/>
            <person name="Kellner H."/>
        </authorList>
    </citation>
    <scope>NUCLEOTIDE SEQUENCE [LARGE SCALE GENOMIC DNA]</scope>
    <source>
        <strain evidence="2 3">DSM 108380</strain>
    </source>
</reference>
<dbReference type="SUPFAM" id="SSF54001">
    <property type="entry name" value="Cysteine proteinases"/>
    <property type="match status" value="1"/>
</dbReference>
<comment type="caution">
    <text evidence="2">The sequence shown here is derived from an EMBL/GenBank/DDBJ whole genome shotgun (WGS) entry which is preliminary data.</text>
</comment>
<dbReference type="AlphaFoldDB" id="A0A8H4RWP3"/>
<proteinExistence type="predicted"/>
<dbReference type="Gene3D" id="3.40.395.10">
    <property type="entry name" value="Adenoviral Proteinase, Chain A"/>
    <property type="match status" value="1"/>
</dbReference>
<organism evidence="2 3">
    <name type="scientific">Cudoniella acicularis</name>
    <dbReference type="NCBI Taxonomy" id="354080"/>
    <lineage>
        <taxon>Eukaryota</taxon>
        <taxon>Fungi</taxon>
        <taxon>Dikarya</taxon>
        <taxon>Ascomycota</taxon>
        <taxon>Pezizomycotina</taxon>
        <taxon>Leotiomycetes</taxon>
        <taxon>Helotiales</taxon>
        <taxon>Tricladiaceae</taxon>
        <taxon>Cudoniella</taxon>
    </lineage>
</organism>
<feature type="region of interest" description="Disordered" evidence="1">
    <location>
        <begin position="237"/>
        <end position="382"/>
    </location>
</feature>